<dbReference type="Proteomes" id="UP000240728">
    <property type="component" value="Unassembled WGS sequence"/>
</dbReference>
<evidence type="ECO:0000256" key="1">
    <source>
        <dbReference type="ARBA" id="ARBA00004561"/>
    </source>
</evidence>
<protein>
    <recommendedName>
        <fullName evidence="8">Fimbrial protein</fullName>
    </recommendedName>
</protein>
<evidence type="ECO:0000256" key="5">
    <source>
        <dbReference type="SAM" id="SignalP"/>
    </source>
</evidence>
<dbReference type="SUPFAM" id="SSF49401">
    <property type="entry name" value="Bacterial adhesins"/>
    <property type="match status" value="1"/>
</dbReference>
<dbReference type="RefSeq" id="WP_052957480.1">
    <property type="nucleotide sequence ID" value="NZ_JZTB01000045.1"/>
</dbReference>
<organism evidence="6 7">
    <name type="scientific">Photobacterium kishitanii</name>
    <dbReference type="NCBI Taxonomy" id="318456"/>
    <lineage>
        <taxon>Bacteria</taxon>
        <taxon>Pseudomonadati</taxon>
        <taxon>Pseudomonadota</taxon>
        <taxon>Gammaproteobacteria</taxon>
        <taxon>Vibrionales</taxon>
        <taxon>Vibrionaceae</taxon>
        <taxon>Photobacterium</taxon>
    </lineage>
</organism>
<evidence type="ECO:0008006" key="8">
    <source>
        <dbReference type="Google" id="ProtNLM"/>
    </source>
</evidence>
<dbReference type="GO" id="GO:0009289">
    <property type="term" value="C:pilus"/>
    <property type="evidence" value="ECO:0007669"/>
    <property type="project" value="UniProtKB-SubCell"/>
</dbReference>
<dbReference type="InterPro" id="IPR008966">
    <property type="entry name" value="Adhesion_dom_sf"/>
</dbReference>
<keyword evidence="7" id="KW-1185">Reference proteome</keyword>
<name>A0AAX0Z212_9GAMM</name>
<reference evidence="6 7" key="1">
    <citation type="submission" date="2018-01" db="EMBL/GenBank/DDBJ databases">
        <title>Whole genome sequencing of Histamine producing bacteria.</title>
        <authorList>
            <person name="Butler K."/>
        </authorList>
    </citation>
    <scope>NUCLEOTIDE SEQUENCE [LARGE SCALE GENOMIC DNA]</scope>
    <source>
        <strain evidence="6 7">A1-4</strain>
    </source>
</reference>
<keyword evidence="3 5" id="KW-0732">Signal</keyword>
<dbReference type="PANTHER" id="PTHR33420">
    <property type="entry name" value="FIMBRIAL SUBUNIT ELFA-RELATED"/>
    <property type="match status" value="1"/>
</dbReference>
<evidence type="ECO:0000313" key="7">
    <source>
        <dbReference type="Proteomes" id="UP000240728"/>
    </source>
</evidence>
<keyword evidence="4" id="KW-0281">Fimbrium</keyword>
<feature type="signal peptide" evidence="5">
    <location>
        <begin position="1"/>
        <end position="22"/>
    </location>
</feature>
<dbReference type="EMBL" id="PYOZ01000002">
    <property type="protein sequence ID" value="PSX46404.1"/>
    <property type="molecule type" value="Genomic_DNA"/>
</dbReference>
<gene>
    <name evidence="6" type="ORF">C0W53_05690</name>
</gene>
<sequence>MKKTLLILTALGSLSVASSAFAAPENVGTIRFIGSITDTTCDFTGEQGGAQGNVINLGTHTAAVVNGATGSPVVDFSLVGTKPDGSACEIGGAGKSVDVSWVPASGSWTASGLQSSGTAANTVVKLMDKDSKAFNALYETVNYVEADAPNGKLPFKANIMNTGTAATPGTVISAAKFAVAYK</sequence>
<evidence type="ECO:0000256" key="3">
    <source>
        <dbReference type="ARBA" id="ARBA00022729"/>
    </source>
</evidence>
<dbReference type="InterPro" id="IPR036937">
    <property type="entry name" value="Adhesion_dom_fimbrial_sf"/>
</dbReference>
<dbReference type="GO" id="GO:0043709">
    <property type="term" value="P:cell adhesion involved in single-species biofilm formation"/>
    <property type="evidence" value="ECO:0007669"/>
    <property type="project" value="TreeGrafter"/>
</dbReference>
<dbReference type="PANTHER" id="PTHR33420:SF3">
    <property type="entry name" value="FIMBRIAL SUBUNIT ELFA"/>
    <property type="match status" value="1"/>
</dbReference>
<feature type="chain" id="PRO_5043880854" description="Fimbrial protein" evidence="5">
    <location>
        <begin position="23"/>
        <end position="182"/>
    </location>
</feature>
<comment type="subcellular location">
    <subcellularLocation>
        <location evidence="1">Fimbrium</location>
    </subcellularLocation>
</comment>
<evidence type="ECO:0000256" key="4">
    <source>
        <dbReference type="ARBA" id="ARBA00023263"/>
    </source>
</evidence>
<accession>A0AAX0Z212</accession>
<evidence type="ECO:0000313" key="6">
    <source>
        <dbReference type="EMBL" id="PSX46404.1"/>
    </source>
</evidence>
<evidence type="ECO:0000256" key="2">
    <source>
        <dbReference type="ARBA" id="ARBA00006671"/>
    </source>
</evidence>
<dbReference type="AlphaFoldDB" id="A0AAX0Z212"/>
<comment type="similarity">
    <text evidence="2">Belongs to the fimbrial protein family.</text>
</comment>
<dbReference type="Gene3D" id="2.60.40.1090">
    <property type="entry name" value="Fimbrial-type adhesion domain"/>
    <property type="match status" value="1"/>
</dbReference>
<proteinExistence type="inferred from homology"/>
<dbReference type="InterPro" id="IPR050263">
    <property type="entry name" value="Bact_Fimbrial_Adh_Pro"/>
</dbReference>
<comment type="caution">
    <text evidence="6">The sequence shown here is derived from an EMBL/GenBank/DDBJ whole genome shotgun (WGS) entry which is preliminary data.</text>
</comment>